<reference evidence="1 2" key="1">
    <citation type="journal article" date="2019" name="Int. J. Syst. Evol. Microbiol.">
        <title>The Global Catalogue of Microorganisms (GCM) 10K type strain sequencing project: providing services to taxonomists for standard genome sequencing and annotation.</title>
        <authorList>
            <consortium name="The Broad Institute Genomics Platform"/>
            <consortium name="The Broad Institute Genome Sequencing Center for Infectious Disease"/>
            <person name="Wu L."/>
            <person name="Ma J."/>
        </authorList>
    </citation>
    <scope>NUCLEOTIDE SEQUENCE [LARGE SCALE GENOMIC DNA]</scope>
    <source>
        <strain evidence="1 2">CGMCC 1.12553</strain>
    </source>
</reference>
<comment type="caution">
    <text evidence="1">The sequence shown here is derived from an EMBL/GenBank/DDBJ whole genome shotgun (WGS) entry which is preliminary data.</text>
</comment>
<protein>
    <submittedName>
        <fullName evidence="1">Uncharacterized protein</fullName>
    </submittedName>
</protein>
<sequence>MSESTSDRQVVLDLSREEAWVAHVALTREIDRQLDEGEKPVRERALLSALERDEPVDPGALRTLRDAVVAYLDDAPDRDVVTGRAVLGTIDAALA</sequence>
<gene>
    <name evidence="1" type="ORF">ACFO0N_03430</name>
</gene>
<dbReference type="InterPro" id="IPR057175">
    <property type="entry name" value="DUF7853"/>
</dbReference>
<dbReference type="Pfam" id="PF25251">
    <property type="entry name" value="DUF7853"/>
    <property type="match status" value="1"/>
</dbReference>
<evidence type="ECO:0000313" key="1">
    <source>
        <dbReference type="EMBL" id="MFC4356997.1"/>
    </source>
</evidence>
<accession>A0ABD5P8M3</accession>
<organism evidence="1 2">
    <name type="scientific">Halobium salinum</name>
    <dbReference type="NCBI Taxonomy" id="1364940"/>
    <lineage>
        <taxon>Archaea</taxon>
        <taxon>Methanobacteriati</taxon>
        <taxon>Methanobacteriota</taxon>
        <taxon>Stenosarchaea group</taxon>
        <taxon>Halobacteria</taxon>
        <taxon>Halobacteriales</taxon>
        <taxon>Haloferacaceae</taxon>
        <taxon>Halobium</taxon>
    </lineage>
</organism>
<proteinExistence type="predicted"/>
<dbReference type="Proteomes" id="UP001595921">
    <property type="component" value="Unassembled WGS sequence"/>
</dbReference>
<dbReference type="RefSeq" id="WP_267621838.1">
    <property type="nucleotide sequence ID" value="NZ_JAODIW010000006.1"/>
</dbReference>
<keyword evidence="2" id="KW-1185">Reference proteome</keyword>
<evidence type="ECO:0000313" key="2">
    <source>
        <dbReference type="Proteomes" id="UP001595921"/>
    </source>
</evidence>
<name>A0ABD5P8M3_9EURY</name>
<dbReference type="EMBL" id="JBHSDS010000003">
    <property type="protein sequence ID" value="MFC4356997.1"/>
    <property type="molecule type" value="Genomic_DNA"/>
</dbReference>
<dbReference type="AlphaFoldDB" id="A0ABD5P8M3"/>